<dbReference type="GO" id="GO:0047493">
    <property type="term" value="F:ceramide cholinephosphotransferase activity"/>
    <property type="evidence" value="ECO:0007669"/>
    <property type="project" value="TreeGrafter"/>
</dbReference>
<evidence type="ECO:0000256" key="3">
    <source>
        <dbReference type="ARBA" id="ARBA00022679"/>
    </source>
</evidence>
<dbReference type="GO" id="GO:0033188">
    <property type="term" value="F:sphingomyelin synthase activity"/>
    <property type="evidence" value="ECO:0007669"/>
    <property type="project" value="TreeGrafter"/>
</dbReference>
<reference evidence="11 12" key="1">
    <citation type="submission" date="2017-12" db="EMBL/GenBank/DDBJ databases">
        <authorList>
            <person name="Pombert J.-F."/>
            <person name="Haag K.L."/>
            <person name="Ebert D."/>
        </authorList>
    </citation>
    <scope>NUCLEOTIDE SEQUENCE [LARGE SCALE GENOMIC DNA]</scope>
    <source>
        <strain evidence="11">IL-BN-2</strain>
    </source>
</reference>
<dbReference type="InterPro" id="IPR025749">
    <property type="entry name" value="Sphingomyelin_synth-like_dom"/>
</dbReference>
<comment type="subcellular location">
    <subcellularLocation>
        <location evidence="1">Membrane</location>
        <topology evidence="1">Multi-pass membrane protein</topology>
    </subcellularLocation>
</comment>
<feature type="transmembrane region" description="Helical" evidence="9">
    <location>
        <begin position="145"/>
        <end position="163"/>
    </location>
</feature>
<comment type="caution">
    <text evidence="11">The sequence shown here is derived from an EMBL/GenBank/DDBJ whole genome shotgun (WGS) entry which is preliminary data.</text>
</comment>
<dbReference type="Proteomes" id="UP000293045">
    <property type="component" value="Unassembled WGS sequence"/>
</dbReference>
<evidence type="ECO:0000313" key="12">
    <source>
        <dbReference type="Proteomes" id="UP000293045"/>
    </source>
</evidence>
<dbReference type="GO" id="GO:0005886">
    <property type="term" value="C:plasma membrane"/>
    <property type="evidence" value="ECO:0007669"/>
    <property type="project" value="TreeGrafter"/>
</dbReference>
<dbReference type="GO" id="GO:0005789">
    <property type="term" value="C:endoplasmic reticulum membrane"/>
    <property type="evidence" value="ECO:0007669"/>
    <property type="project" value="TreeGrafter"/>
</dbReference>
<evidence type="ECO:0000256" key="1">
    <source>
        <dbReference type="ARBA" id="ARBA00004141"/>
    </source>
</evidence>
<feature type="domain" description="Sphingomyelin synthase-like" evidence="10">
    <location>
        <begin position="141"/>
        <end position="216"/>
    </location>
</feature>
<keyword evidence="7" id="KW-0443">Lipid metabolism</keyword>
<evidence type="ECO:0000256" key="8">
    <source>
        <dbReference type="ARBA" id="ARBA00023136"/>
    </source>
</evidence>
<evidence type="ECO:0000256" key="6">
    <source>
        <dbReference type="ARBA" id="ARBA00022989"/>
    </source>
</evidence>
<organism evidence="11 12">
    <name type="scientific">Hamiltosporidium magnivora</name>
    <dbReference type="NCBI Taxonomy" id="148818"/>
    <lineage>
        <taxon>Eukaryota</taxon>
        <taxon>Fungi</taxon>
        <taxon>Fungi incertae sedis</taxon>
        <taxon>Microsporidia</taxon>
        <taxon>Dubosqiidae</taxon>
        <taxon>Hamiltosporidium</taxon>
    </lineage>
</organism>
<name>A0A4Q9LN45_9MICR</name>
<dbReference type="EMBL" id="PIXR01000032">
    <property type="protein sequence ID" value="TBU09833.1"/>
    <property type="molecule type" value="Genomic_DNA"/>
</dbReference>
<dbReference type="InterPro" id="IPR045221">
    <property type="entry name" value="Sphingomyelin_synth-like"/>
</dbReference>
<dbReference type="PANTHER" id="PTHR21290:SF25">
    <property type="entry name" value="SPHINGOMYELIN SYNTHASE-RELATED PROTEIN 1"/>
    <property type="match status" value="1"/>
</dbReference>
<sequence length="256" mass="30012">MLKKILKRYNINSKNIFVLLSVVGFTIFTLYMMNLMSNVASFWSPNNKAYEPLPDLFFDLFGYKNVEKLVDTLMYMMLISTAIAILIRKDAILIFFRLATCISFSYLLRMTTVGITNLPDPNLDCFQVVEDTLTEASYRRCGDNIFSGHSIIILMCTFVWTKYDFFNNELYWLIMSVFVWIICITNLVCILFARYHYSVDILLAFYICSSVWLIYDLIWSKYLIKNAYIASLIKQEDINNQIVNSLTEYEKETKSI</sequence>
<evidence type="ECO:0000259" key="10">
    <source>
        <dbReference type="Pfam" id="PF14360"/>
    </source>
</evidence>
<feature type="transmembrane region" description="Helical" evidence="9">
    <location>
        <begin position="94"/>
        <end position="115"/>
    </location>
</feature>
<dbReference type="Pfam" id="PF14360">
    <property type="entry name" value="PAP2_C"/>
    <property type="match status" value="1"/>
</dbReference>
<gene>
    <name evidence="11" type="ORF">CWI39_0032p0040</name>
</gene>
<proteinExistence type="inferred from homology"/>
<feature type="transmembrane region" description="Helical" evidence="9">
    <location>
        <begin position="170"/>
        <end position="195"/>
    </location>
</feature>
<feature type="transmembrane region" description="Helical" evidence="9">
    <location>
        <begin position="201"/>
        <end position="219"/>
    </location>
</feature>
<evidence type="ECO:0000313" key="11">
    <source>
        <dbReference type="EMBL" id="TBU09833.1"/>
    </source>
</evidence>
<evidence type="ECO:0000256" key="5">
    <source>
        <dbReference type="ARBA" id="ARBA00022919"/>
    </source>
</evidence>
<keyword evidence="4 9" id="KW-0812">Transmembrane</keyword>
<evidence type="ECO:0000256" key="7">
    <source>
        <dbReference type="ARBA" id="ARBA00023098"/>
    </source>
</evidence>
<dbReference type="VEuPathDB" id="MicrosporidiaDB:CWI39_0032p0040"/>
<dbReference type="GO" id="GO:0046513">
    <property type="term" value="P:ceramide biosynthetic process"/>
    <property type="evidence" value="ECO:0007669"/>
    <property type="project" value="TreeGrafter"/>
</dbReference>
<dbReference type="AlphaFoldDB" id="A0A4Q9LN45"/>
<keyword evidence="5" id="KW-0746">Sphingolipid metabolism</keyword>
<accession>A0A4Q9LN45</accession>
<feature type="transmembrane region" description="Helical" evidence="9">
    <location>
        <begin position="16"/>
        <end position="36"/>
    </location>
</feature>
<comment type="similarity">
    <text evidence="2">Belongs to the sphingomyelin synthase family.</text>
</comment>
<dbReference type="VEuPathDB" id="MicrosporidiaDB:CWI36_0052p0060"/>
<evidence type="ECO:0000256" key="4">
    <source>
        <dbReference type="ARBA" id="ARBA00022692"/>
    </source>
</evidence>
<feature type="transmembrane region" description="Helical" evidence="9">
    <location>
        <begin position="69"/>
        <end position="87"/>
    </location>
</feature>
<protein>
    <submittedName>
        <fullName evidence="11">Putative sphingomyelin-like synthase</fullName>
    </submittedName>
</protein>
<keyword evidence="8 9" id="KW-0472">Membrane</keyword>
<evidence type="ECO:0000256" key="2">
    <source>
        <dbReference type="ARBA" id="ARBA00005441"/>
    </source>
</evidence>
<dbReference type="GO" id="GO:0000139">
    <property type="term" value="C:Golgi membrane"/>
    <property type="evidence" value="ECO:0007669"/>
    <property type="project" value="TreeGrafter"/>
</dbReference>
<keyword evidence="3" id="KW-0808">Transferase</keyword>
<evidence type="ECO:0000256" key="9">
    <source>
        <dbReference type="SAM" id="Phobius"/>
    </source>
</evidence>
<dbReference type="PANTHER" id="PTHR21290">
    <property type="entry name" value="SPHINGOMYELIN SYNTHETASE"/>
    <property type="match status" value="1"/>
</dbReference>
<keyword evidence="6 9" id="KW-1133">Transmembrane helix</keyword>